<reference evidence="2 3" key="1">
    <citation type="journal article" date="2015" name="Microbiome">
        <title>Genomic resolution of linkages in carbon, nitrogen, and sulfur cycling among widespread estuary sediment bacteria.</title>
        <authorList>
            <person name="Baker B.J."/>
            <person name="Lazar C.S."/>
            <person name="Teske A.P."/>
            <person name="Dick G.J."/>
        </authorList>
    </citation>
    <scope>NUCLEOTIDE SEQUENCE [LARGE SCALE GENOMIC DNA]</scope>
    <source>
        <strain evidence="2">SM1_40</strain>
    </source>
</reference>
<feature type="non-terminal residue" evidence="2">
    <location>
        <position position="1"/>
    </location>
</feature>
<name>A0A0S8JEL5_UNCT6</name>
<dbReference type="AlphaFoldDB" id="A0A0S8JEL5"/>
<gene>
    <name evidence="2" type="ORF">AMJ71_09245</name>
</gene>
<evidence type="ECO:0000313" key="3">
    <source>
        <dbReference type="Proteomes" id="UP000051035"/>
    </source>
</evidence>
<evidence type="ECO:0000313" key="2">
    <source>
        <dbReference type="EMBL" id="KPL07317.1"/>
    </source>
</evidence>
<feature type="compositionally biased region" description="Basic and acidic residues" evidence="1">
    <location>
        <begin position="14"/>
        <end position="25"/>
    </location>
</feature>
<proteinExistence type="predicted"/>
<sequence length="66" mass="7347">DSGTQFADPASSRVDCRAQSHRGEFEVAPPPLSNEEVPVRVTPPGQLIVRPSIDKPTVMEDEYRQR</sequence>
<protein>
    <submittedName>
        <fullName evidence="2">Uncharacterized protein</fullName>
    </submittedName>
</protein>
<feature type="region of interest" description="Disordered" evidence="1">
    <location>
        <begin position="1"/>
        <end position="39"/>
    </location>
</feature>
<dbReference type="EMBL" id="LJVA01000131">
    <property type="protein sequence ID" value="KPL07317.1"/>
    <property type="molecule type" value="Genomic_DNA"/>
</dbReference>
<accession>A0A0S8JEL5</accession>
<dbReference type="Proteomes" id="UP000051035">
    <property type="component" value="Unassembled WGS sequence"/>
</dbReference>
<comment type="caution">
    <text evidence="2">The sequence shown here is derived from an EMBL/GenBank/DDBJ whole genome shotgun (WGS) entry which is preliminary data.</text>
</comment>
<evidence type="ECO:0000256" key="1">
    <source>
        <dbReference type="SAM" id="MobiDB-lite"/>
    </source>
</evidence>
<organism evidence="2 3">
    <name type="scientific">candidate division TA06 bacterium SM1_40</name>
    <dbReference type="NCBI Taxonomy" id="1703773"/>
    <lineage>
        <taxon>Bacteria</taxon>
        <taxon>Bacteria division TA06</taxon>
    </lineage>
</organism>